<evidence type="ECO:0000313" key="2">
    <source>
        <dbReference type="Proteomes" id="UP000292262"/>
    </source>
</evidence>
<organism evidence="1 2">
    <name type="scientific">Aquimarina brevivitae</name>
    <dbReference type="NCBI Taxonomy" id="323412"/>
    <lineage>
        <taxon>Bacteria</taxon>
        <taxon>Pseudomonadati</taxon>
        <taxon>Bacteroidota</taxon>
        <taxon>Flavobacteriia</taxon>
        <taxon>Flavobacteriales</taxon>
        <taxon>Flavobacteriaceae</taxon>
        <taxon>Aquimarina</taxon>
    </lineage>
</organism>
<accession>A0A4Q7NY71</accession>
<dbReference type="InterPro" id="IPR012808">
    <property type="entry name" value="CHP02453"/>
</dbReference>
<dbReference type="PIRSF" id="PIRSF028451">
    <property type="entry name" value="UCP028451"/>
    <property type="match status" value="1"/>
</dbReference>
<dbReference type="PANTHER" id="PTHR36452">
    <property type="entry name" value="CHROMOSOME 12, WHOLE GENOME SHOTGUN SEQUENCE"/>
    <property type="match status" value="1"/>
</dbReference>
<dbReference type="Pfam" id="PF09365">
    <property type="entry name" value="DUF2461"/>
    <property type="match status" value="1"/>
</dbReference>
<evidence type="ECO:0000313" key="1">
    <source>
        <dbReference type="EMBL" id="RZS92255.1"/>
    </source>
</evidence>
<sequence length="218" mass="25871">MNFAQLYDFLEELQQNNSKEWMDAHRKRYHQIRDDYIKWLDMINQRLLQIDSDYYDTPGKKAINRINNNLLYHPNKPIYKDHFGAGLDQRSKQGDFYIHLGVSESFVAGGYWKPGTKILTSIREAIDYNGEEFLEIINKKSFKNTFGNLIETEDKLTNAPKGFSQDHRFIDLLRHKTFAVEHRLNKKEVIDQGFDEKVIALYKEMLPFRRYLNQAVTV</sequence>
<dbReference type="EMBL" id="SGXE01000004">
    <property type="protein sequence ID" value="RZS92255.1"/>
    <property type="molecule type" value="Genomic_DNA"/>
</dbReference>
<reference evidence="1 2" key="1">
    <citation type="submission" date="2019-02" db="EMBL/GenBank/DDBJ databases">
        <title>Genomic Encyclopedia of Type Strains, Phase IV (KMG-IV): sequencing the most valuable type-strain genomes for metagenomic binning, comparative biology and taxonomic classification.</title>
        <authorList>
            <person name="Goeker M."/>
        </authorList>
    </citation>
    <scope>NUCLEOTIDE SEQUENCE [LARGE SCALE GENOMIC DNA]</scope>
    <source>
        <strain evidence="1 2">DSM 17196</strain>
    </source>
</reference>
<name>A0A4Q7NY71_9FLAO</name>
<protein>
    <submittedName>
        <fullName evidence="1">Uncharacterized protein (TIGR02453 family)</fullName>
    </submittedName>
</protein>
<dbReference type="NCBIfam" id="TIGR02453">
    <property type="entry name" value="TIGR02453 family protein"/>
    <property type="match status" value="1"/>
</dbReference>
<comment type="caution">
    <text evidence="1">The sequence shown here is derived from an EMBL/GenBank/DDBJ whole genome shotgun (WGS) entry which is preliminary data.</text>
</comment>
<dbReference type="Proteomes" id="UP000292262">
    <property type="component" value="Unassembled WGS sequence"/>
</dbReference>
<dbReference type="OrthoDB" id="9794241at2"/>
<keyword evidence="2" id="KW-1185">Reference proteome</keyword>
<gene>
    <name evidence="1" type="ORF">EV197_2891</name>
</gene>
<proteinExistence type="predicted"/>
<dbReference type="InterPro" id="IPR015996">
    <property type="entry name" value="UCP028451"/>
</dbReference>
<dbReference type="PANTHER" id="PTHR36452:SF1">
    <property type="entry name" value="DUF2461 DOMAIN-CONTAINING PROTEIN"/>
    <property type="match status" value="1"/>
</dbReference>
<dbReference type="RefSeq" id="WP_130287418.1">
    <property type="nucleotide sequence ID" value="NZ_SGXE01000004.1"/>
</dbReference>
<dbReference type="AlphaFoldDB" id="A0A4Q7NY71"/>